<evidence type="ECO:0000313" key="3">
    <source>
        <dbReference type="Proteomes" id="UP001157017"/>
    </source>
</evidence>
<dbReference type="EMBL" id="BSUZ01000001">
    <property type="protein sequence ID" value="GMA84765.1"/>
    <property type="molecule type" value="Genomic_DNA"/>
</dbReference>
<sequence length="148" mass="15699">MWCSCTPRPPRCALTSSGRSARSSACACASTGRRSPRRPPPGAPSLSWQGEPGTGARLVSALRGWARLRYEVTEEPSARADGARWSHTPDLGVHHAVVGLHGDVLVGEDRVRAAVAAANGDAALLTAELDRVLGRAWDDEPRAVPLCR</sequence>
<dbReference type="InterPro" id="IPR021491">
    <property type="entry name" value="DUF3145"/>
</dbReference>
<organism evidence="2 3">
    <name type="scientific">Angustibacter aerolatus</name>
    <dbReference type="NCBI Taxonomy" id="1162965"/>
    <lineage>
        <taxon>Bacteria</taxon>
        <taxon>Bacillati</taxon>
        <taxon>Actinomycetota</taxon>
        <taxon>Actinomycetes</taxon>
        <taxon>Kineosporiales</taxon>
        <taxon>Kineosporiaceae</taxon>
    </lineage>
</organism>
<dbReference type="Pfam" id="PF11343">
    <property type="entry name" value="DUF3145"/>
    <property type="match status" value="1"/>
</dbReference>
<comment type="caution">
    <text evidence="2">The sequence shown here is derived from an EMBL/GenBank/DDBJ whole genome shotgun (WGS) entry which is preliminary data.</text>
</comment>
<keyword evidence="3" id="KW-1185">Reference proteome</keyword>
<reference evidence="3" key="1">
    <citation type="journal article" date="2019" name="Int. J. Syst. Evol. Microbiol.">
        <title>The Global Catalogue of Microorganisms (GCM) 10K type strain sequencing project: providing services to taxonomists for standard genome sequencing and annotation.</title>
        <authorList>
            <consortium name="The Broad Institute Genomics Platform"/>
            <consortium name="The Broad Institute Genome Sequencing Center for Infectious Disease"/>
            <person name="Wu L."/>
            <person name="Ma J."/>
        </authorList>
    </citation>
    <scope>NUCLEOTIDE SEQUENCE [LARGE SCALE GENOMIC DNA]</scope>
    <source>
        <strain evidence="3">NBRC 108730</strain>
    </source>
</reference>
<evidence type="ECO:0000313" key="2">
    <source>
        <dbReference type="EMBL" id="GMA84765.1"/>
    </source>
</evidence>
<evidence type="ECO:0000256" key="1">
    <source>
        <dbReference type="SAM" id="MobiDB-lite"/>
    </source>
</evidence>
<protein>
    <submittedName>
        <fullName evidence="2">Uncharacterized protein</fullName>
    </submittedName>
</protein>
<name>A0ABQ6J9A3_9ACTN</name>
<gene>
    <name evidence="2" type="ORF">GCM10025868_00150</name>
</gene>
<dbReference type="Proteomes" id="UP001157017">
    <property type="component" value="Unassembled WGS sequence"/>
</dbReference>
<accession>A0ABQ6J9A3</accession>
<proteinExistence type="predicted"/>
<feature type="region of interest" description="Disordered" evidence="1">
    <location>
        <begin position="27"/>
        <end position="54"/>
    </location>
</feature>